<evidence type="ECO:0000313" key="2">
    <source>
        <dbReference type="EMBL" id="PSL42887.1"/>
    </source>
</evidence>
<comment type="caution">
    <text evidence="2">The sequence shown here is derived from an EMBL/GenBank/DDBJ whole genome shotgun (WGS) entry which is preliminary data.</text>
</comment>
<dbReference type="Proteomes" id="UP000240971">
    <property type="component" value="Unassembled WGS sequence"/>
</dbReference>
<feature type="domain" description="Ricin B lectin" evidence="1">
    <location>
        <begin position="344"/>
        <end position="486"/>
    </location>
</feature>
<dbReference type="InterPro" id="IPR035992">
    <property type="entry name" value="Ricin_B-like_lectins"/>
</dbReference>
<name>A0A2P8H9H7_CHINA</name>
<accession>A0A2P8H9H7</accession>
<dbReference type="Pfam" id="PF14200">
    <property type="entry name" value="RicinB_lectin_2"/>
    <property type="match status" value="1"/>
</dbReference>
<reference evidence="2 3" key="1">
    <citation type="submission" date="2018-03" db="EMBL/GenBank/DDBJ databases">
        <title>Genomic Encyclopedia of Archaeal and Bacterial Type Strains, Phase II (KMG-II): from individual species to whole genera.</title>
        <authorList>
            <person name="Goeker M."/>
        </authorList>
    </citation>
    <scope>NUCLEOTIDE SEQUENCE [LARGE SCALE GENOMIC DNA]</scope>
    <source>
        <strain evidence="2 3">DSM 24859</strain>
    </source>
</reference>
<proteinExistence type="predicted"/>
<dbReference type="Gene3D" id="2.80.10.50">
    <property type="match status" value="3"/>
</dbReference>
<dbReference type="PROSITE" id="PS51257">
    <property type="entry name" value="PROKAR_LIPOPROTEIN"/>
    <property type="match status" value="1"/>
</dbReference>
<dbReference type="RefSeq" id="WP_211302138.1">
    <property type="nucleotide sequence ID" value="NZ_PYAW01000010.1"/>
</dbReference>
<dbReference type="GO" id="GO:0030246">
    <property type="term" value="F:carbohydrate binding"/>
    <property type="evidence" value="ECO:0007669"/>
    <property type="project" value="UniProtKB-KW"/>
</dbReference>
<organism evidence="2 3">
    <name type="scientific">Chitinophaga niastensis</name>
    <dbReference type="NCBI Taxonomy" id="536980"/>
    <lineage>
        <taxon>Bacteria</taxon>
        <taxon>Pseudomonadati</taxon>
        <taxon>Bacteroidota</taxon>
        <taxon>Chitinophagia</taxon>
        <taxon>Chitinophagales</taxon>
        <taxon>Chitinophagaceae</taxon>
        <taxon>Chitinophaga</taxon>
    </lineage>
</organism>
<keyword evidence="2" id="KW-0430">Lectin</keyword>
<sequence>MKKNNFTRLAATTMGLASVMLSCKKDQTVANESAAKTVMQTVKSDSMVLTPYGMIPSSRVFEVDNNATVKIVNGHLQKLQVSTGKVLQDFGQLSEEALHATNPYAYAARFSGAANARKASTTAVNSSALASGGTNYPGYTVQAAASNIKSFSTKWIVPDVPQESTSTATTFLWNGIDGGALQPVLMWGGTAGGAFYAIANWYFLGGNYFHGQYVNVSPGTQLQGVITYISYDGTNWVYKESFTGYPAADVTVTRPTEATGVIECWEAYTNIVTQWPKNLYTAMNNINLTVRSGTPPATFNWSVSGGAITTPSGNNTVIVSNSTSNGEIDFYFDGSNPSTGIVSGATYKIVSATNNSSVLDVTGGGTTDGTKVELWSNNSPTSTNQEWVVTSIGNGYYKVQPLNAPSKALDVSGGGSADGTQIDILTYSGSSAQQWNITSVGGGYYNLTPACATSSSLDIYSNNTANGTKVEIWGSNGSNAQKFKFVMQ</sequence>
<dbReference type="PROSITE" id="PS50231">
    <property type="entry name" value="RICIN_B_LECTIN"/>
    <property type="match status" value="1"/>
</dbReference>
<dbReference type="AlphaFoldDB" id="A0A2P8H9H7"/>
<gene>
    <name evidence="2" type="ORF">CLV51_110104</name>
</gene>
<evidence type="ECO:0000259" key="1">
    <source>
        <dbReference type="SMART" id="SM00458"/>
    </source>
</evidence>
<keyword evidence="3" id="KW-1185">Reference proteome</keyword>
<dbReference type="EMBL" id="PYAW01000010">
    <property type="protein sequence ID" value="PSL42887.1"/>
    <property type="molecule type" value="Genomic_DNA"/>
</dbReference>
<evidence type="ECO:0000313" key="3">
    <source>
        <dbReference type="Proteomes" id="UP000240971"/>
    </source>
</evidence>
<dbReference type="SUPFAM" id="SSF50370">
    <property type="entry name" value="Ricin B-like lectins"/>
    <property type="match status" value="1"/>
</dbReference>
<protein>
    <submittedName>
        <fullName evidence="2">Ricin-type beta-trefoil lectin protein</fullName>
    </submittedName>
</protein>
<dbReference type="InterPro" id="IPR000772">
    <property type="entry name" value="Ricin_B_lectin"/>
</dbReference>
<dbReference type="CDD" id="cd00161">
    <property type="entry name" value="beta-trefoil_Ricin-like"/>
    <property type="match status" value="1"/>
</dbReference>
<dbReference type="SMART" id="SM00458">
    <property type="entry name" value="RICIN"/>
    <property type="match status" value="1"/>
</dbReference>